<name>A0A8T0WR15_PANVG</name>
<comment type="caution">
    <text evidence="1">The sequence shown here is derived from an EMBL/GenBank/DDBJ whole genome shotgun (WGS) entry which is preliminary data.</text>
</comment>
<keyword evidence="2" id="KW-1185">Reference proteome</keyword>
<sequence>MLGVCFGAPSWPRTLELLSSPRRSCLPRVPVPTAPISPPFSGADGLAATPVELWPPKLPTMAHDVAALRLRGRETGLNFPGLVHQFRHPVTAELDDVRAVALEAAAQVRFRPDLLMQPVGPGGGDSNSSCNSLLARSAWLAGSRRRGVRPLRPHGPIPTALPLMPTLPPAMVPISLIG</sequence>
<organism evidence="1 2">
    <name type="scientific">Panicum virgatum</name>
    <name type="common">Blackwell switchgrass</name>
    <dbReference type="NCBI Taxonomy" id="38727"/>
    <lineage>
        <taxon>Eukaryota</taxon>
        <taxon>Viridiplantae</taxon>
        <taxon>Streptophyta</taxon>
        <taxon>Embryophyta</taxon>
        <taxon>Tracheophyta</taxon>
        <taxon>Spermatophyta</taxon>
        <taxon>Magnoliopsida</taxon>
        <taxon>Liliopsida</taxon>
        <taxon>Poales</taxon>
        <taxon>Poaceae</taxon>
        <taxon>PACMAD clade</taxon>
        <taxon>Panicoideae</taxon>
        <taxon>Panicodae</taxon>
        <taxon>Paniceae</taxon>
        <taxon>Panicinae</taxon>
        <taxon>Panicum</taxon>
        <taxon>Panicum sect. Hiantes</taxon>
    </lineage>
</organism>
<gene>
    <name evidence="1" type="ORF">PVAP13_2KG433400</name>
</gene>
<dbReference type="EMBL" id="CM029039">
    <property type="protein sequence ID" value="KAG2645599.1"/>
    <property type="molecule type" value="Genomic_DNA"/>
</dbReference>
<dbReference type="Proteomes" id="UP000823388">
    <property type="component" value="Chromosome 2K"/>
</dbReference>
<dbReference type="AlphaFoldDB" id="A0A8T0WR15"/>
<accession>A0A8T0WR15</accession>
<evidence type="ECO:0000313" key="2">
    <source>
        <dbReference type="Proteomes" id="UP000823388"/>
    </source>
</evidence>
<proteinExistence type="predicted"/>
<evidence type="ECO:0000313" key="1">
    <source>
        <dbReference type="EMBL" id="KAG2645599.1"/>
    </source>
</evidence>
<protein>
    <submittedName>
        <fullName evidence="1">Uncharacterized protein</fullName>
    </submittedName>
</protein>
<reference evidence="1" key="1">
    <citation type="submission" date="2020-05" db="EMBL/GenBank/DDBJ databases">
        <title>WGS assembly of Panicum virgatum.</title>
        <authorList>
            <person name="Lovell J.T."/>
            <person name="Jenkins J."/>
            <person name="Shu S."/>
            <person name="Juenger T.E."/>
            <person name="Schmutz J."/>
        </authorList>
    </citation>
    <scope>NUCLEOTIDE SEQUENCE</scope>
    <source>
        <strain evidence="1">AP13</strain>
    </source>
</reference>